<dbReference type="Proteomes" id="UP001293718">
    <property type="component" value="Unassembled WGS sequence"/>
</dbReference>
<gene>
    <name evidence="1" type="ORF">SM757_11660</name>
</gene>
<evidence type="ECO:0000313" key="2">
    <source>
        <dbReference type="Proteomes" id="UP001293718"/>
    </source>
</evidence>
<name>A0ABU5IDQ4_9BURK</name>
<proteinExistence type="predicted"/>
<accession>A0ABU5IDQ4</accession>
<organism evidence="1 2">
    <name type="scientific">Azohydromonas lata</name>
    <dbReference type="NCBI Taxonomy" id="45677"/>
    <lineage>
        <taxon>Bacteria</taxon>
        <taxon>Pseudomonadati</taxon>
        <taxon>Pseudomonadota</taxon>
        <taxon>Betaproteobacteria</taxon>
        <taxon>Burkholderiales</taxon>
        <taxon>Sphaerotilaceae</taxon>
        <taxon>Azohydromonas</taxon>
    </lineage>
</organism>
<protein>
    <submittedName>
        <fullName evidence="1">Uncharacterized protein</fullName>
    </submittedName>
</protein>
<sequence length="122" mass="13648">MFGLVEQTIRFRLVQWGKAYVDLLRFALVEAGYEDKLSQIYDFSLALELGVSTSTGRTLVEMGLSRITASNIAVLMLDSSKGVKEIKEWFAGKPESLLQLSNIVIDELKEKGLLESSFDQIV</sequence>
<evidence type="ECO:0000313" key="1">
    <source>
        <dbReference type="EMBL" id="MDZ5457226.1"/>
    </source>
</evidence>
<dbReference type="EMBL" id="JAXOJX010000015">
    <property type="protein sequence ID" value="MDZ5457226.1"/>
    <property type="molecule type" value="Genomic_DNA"/>
</dbReference>
<dbReference type="RefSeq" id="WP_322465589.1">
    <property type="nucleotide sequence ID" value="NZ_JAXOJX010000015.1"/>
</dbReference>
<comment type="caution">
    <text evidence="1">The sequence shown here is derived from an EMBL/GenBank/DDBJ whole genome shotgun (WGS) entry which is preliminary data.</text>
</comment>
<keyword evidence="2" id="KW-1185">Reference proteome</keyword>
<reference evidence="1 2" key="1">
    <citation type="submission" date="2023-11" db="EMBL/GenBank/DDBJ databases">
        <title>Draft genome of Azohydromonas lata strain H1 (DSM1123), a polyhydroxyalkanoate producer.</title>
        <authorList>
            <person name="Traversa D."/>
            <person name="D'Addabbo P."/>
            <person name="Pazzani C."/>
            <person name="Manzari C."/>
            <person name="Chiara M."/>
            <person name="Scrascia M."/>
        </authorList>
    </citation>
    <scope>NUCLEOTIDE SEQUENCE [LARGE SCALE GENOMIC DNA]</scope>
    <source>
        <strain evidence="1 2">H1</strain>
    </source>
</reference>